<dbReference type="EMBL" id="GGEC01068639">
    <property type="protein sequence ID" value="MBX49123.1"/>
    <property type="molecule type" value="Transcribed_RNA"/>
</dbReference>
<sequence length="64" mass="7015">MNKKELNLLLLGILSIAVCLRSELDQPCFLQHAASISFLHHVQGSCSAQILKNSTLLDGKIALR</sequence>
<dbReference type="AlphaFoldDB" id="A0A2P2P3A6"/>
<feature type="signal peptide" evidence="1">
    <location>
        <begin position="1"/>
        <end position="21"/>
    </location>
</feature>
<name>A0A2P2P3A6_RHIMU</name>
<proteinExistence type="predicted"/>
<reference evidence="2" key="1">
    <citation type="submission" date="2018-02" db="EMBL/GenBank/DDBJ databases">
        <title>Rhizophora mucronata_Transcriptome.</title>
        <authorList>
            <person name="Meera S.P."/>
            <person name="Sreeshan A."/>
            <person name="Augustine A."/>
        </authorList>
    </citation>
    <scope>NUCLEOTIDE SEQUENCE</scope>
    <source>
        <tissue evidence="2">Leaf</tissue>
    </source>
</reference>
<accession>A0A2P2P3A6</accession>
<organism evidence="2">
    <name type="scientific">Rhizophora mucronata</name>
    <name type="common">Asiatic mangrove</name>
    <dbReference type="NCBI Taxonomy" id="61149"/>
    <lineage>
        <taxon>Eukaryota</taxon>
        <taxon>Viridiplantae</taxon>
        <taxon>Streptophyta</taxon>
        <taxon>Embryophyta</taxon>
        <taxon>Tracheophyta</taxon>
        <taxon>Spermatophyta</taxon>
        <taxon>Magnoliopsida</taxon>
        <taxon>eudicotyledons</taxon>
        <taxon>Gunneridae</taxon>
        <taxon>Pentapetalae</taxon>
        <taxon>rosids</taxon>
        <taxon>fabids</taxon>
        <taxon>Malpighiales</taxon>
        <taxon>Rhizophoraceae</taxon>
        <taxon>Rhizophora</taxon>
    </lineage>
</organism>
<protein>
    <submittedName>
        <fullName evidence="2">Uncharacterized protein</fullName>
    </submittedName>
</protein>
<feature type="chain" id="PRO_5015150814" evidence="1">
    <location>
        <begin position="22"/>
        <end position="64"/>
    </location>
</feature>
<keyword evidence="1" id="KW-0732">Signal</keyword>
<evidence type="ECO:0000256" key="1">
    <source>
        <dbReference type="SAM" id="SignalP"/>
    </source>
</evidence>
<evidence type="ECO:0000313" key="2">
    <source>
        <dbReference type="EMBL" id="MBX49123.1"/>
    </source>
</evidence>